<reference evidence="2" key="1">
    <citation type="submission" date="2015-03" db="EMBL/GenBank/DDBJ databases">
        <authorList>
            <consortium name="Pathogen Informatics"/>
        </authorList>
    </citation>
    <scope>NUCLEOTIDE SEQUENCE [LARGE SCALE GENOMIC DNA]</scope>
    <source>
        <strain evidence="2">N09902308</strain>
    </source>
</reference>
<dbReference type="Proteomes" id="UP000039021">
    <property type="component" value="Unassembled WGS sequence"/>
</dbReference>
<comment type="caution">
    <text evidence="1">The sequence shown here is derived from an EMBL/GenBank/DDBJ whole genome shotgun (WGS) entry which is preliminary data.</text>
</comment>
<dbReference type="EMBL" id="CSBK01001799">
    <property type="protein sequence ID" value="COZ15564.1"/>
    <property type="molecule type" value="Genomic_DNA"/>
</dbReference>
<proteinExistence type="predicted"/>
<name>A0A916PC90_MYCTX</name>
<gene>
    <name evidence="1" type="ORF">ERS007739_03449</name>
</gene>
<evidence type="ECO:0000313" key="2">
    <source>
        <dbReference type="Proteomes" id="UP000039021"/>
    </source>
</evidence>
<sequence length="29" mass="3237">MRGDHGKQIERFGRAVTEVHRPCGLIDAS</sequence>
<protein>
    <submittedName>
        <fullName evidence="1">Uncharacterized protein</fullName>
    </submittedName>
</protein>
<accession>A0A916PC90</accession>
<organism evidence="1 2">
    <name type="scientific">Mycobacterium tuberculosis</name>
    <dbReference type="NCBI Taxonomy" id="1773"/>
    <lineage>
        <taxon>Bacteria</taxon>
        <taxon>Bacillati</taxon>
        <taxon>Actinomycetota</taxon>
        <taxon>Actinomycetes</taxon>
        <taxon>Mycobacteriales</taxon>
        <taxon>Mycobacteriaceae</taxon>
        <taxon>Mycobacterium</taxon>
        <taxon>Mycobacterium tuberculosis complex</taxon>
    </lineage>
</organism>
<evidence type="ECO:0000313" key="1">
    <source>
        <dbReference type="EMBL" id="COZ15564.1"/>
    </source>
</evidence>
<dbReference type="AlphaFoldDB" id="A0A916PC90"/>